<dbReference type="Gene3D" id="3.30.565.10">
    <property type="entry name" value="Histidine kinase-like ATPase, C-terminal domain"/>
    <property type="match status" value="1"/>
</dbReference>
<keyword evidence="9" id="KW-1133">Transmembrane helix</keyword>
<accession>A0A3N2BBP9</accession>
<keyword evidence="6 11" id="KW-0418">Kinase</keyword>
<dbReference type="Pfam" id="PF07730">
    <property type="entry name" value="HisKA_3"/>
    <property type="match status" value="1"/>
</dbReference>
<dbReference type="PANTHER" id="PTHR24421:SF10">
    <property type="entry name" value="NITRATE_NITRITE SENSOR PROTEIN NARQ"/>
    <property type="match status" value="1"/>
</dbReference>
<keyword evidence="9" id="KW-0812">Transmembrane</keyword>
<evidence type="ECO:0000256" key="9">
    <source>
        <dbReference type="SAM" id="Phobius"/>
    </source>
</evidence>
<feature type="transmembrane region" description="Helical" evidence="9">
    <location>
        <begin position="78"/>
        <end position="95"/>
    </location>
</feature>
<dbReference type="SMART" id="SM00387">
    <property type="entry name" value="HATPase_c"/>
    <property type="match status" value="1"/>
</dbReference>
<keyword evidence="9" id="KW-0472">Membrane</keyword>
<dbReference type="EC" id="2.7.13.3" evidence="2"/>
<dbReference type="EMBL" id="RKHK01000001">
    <property type="protein sequence ID" value="ROR72665.1"/>
    <property type="molecule type" value="Genomic_DNA"/>
</dbReference>
<dbReference type="OrthoDB" id="144293at2"/>
<evidence type="ECO:0000313" key="11">
    <source>
        <dbReference type="EMBL" id="ROR72665.1"/>
    </source>
</evidence>
<evidence type="ECO:0000313" key="12">
    <source>
        <dbReference type="Proteomes" id="UP000280668"/>
    </source>
</evidence>
<dbReference type="Gene3D" id="1.20.5.1930">
    <property type="match status" value="1"/>
</dbReference>
<keyword evidence="7" id="KW-0067">ATP-binding</keyword>
<comment type="catalytic activity">
    <reaction evidence="1">
        <text>ATP + protein L-histidine = ADP + protein N-phospho-L-histidine.</text>
        <dbReference type="EC" id="2.7.13.3"/>
    </reaction>
</comment>
<dbReference type="PANTHER" id="PTHR24421">
    <property type="entry name" value="NITRATE/NITRITE SENSOR PROTEIN NARX-RELATED"/>
    <property type="match status" value="1"/>
</dbReference>
<name>A0A3N2BBP9_9MICO</name>
<feature type="domain" description="Histidine kinase/HSP90-like ATPase" evidence="10">
    <location>
        <begin position="293"/>
        <end position="399"/>
    </location>
</feature>
<dbReference type="GO" id="GO:0005524">
    <property type="term" value="F:ATP binding"/>
    <property type="evidence" value="ECO:0007669"/>
    <property type="project" value="UniProtKB-KW"/>
</dbReference>
<dbReference type="CDD" id="cd16917">
    <property type="entry name" value="HATPase_UhpB-NarQ-NarX-like"/>
    <property type="match status" value="1"/>
</dbReference>
<sequence>MTSSDLPGPPRAPVSSLRSVVRVLCMVRLAVLGFGALYGAIEGAPVAALFAAALAVPFSLVPALTWETRGGMYSRSGVLLAADMAVTVAMMTLYFDTTLMTAYAAASVALWGLVTALGPALVMALPVALLLLAPVGMDEWNGLWWSGAAVLGVVAMAWGGGALGESLRAQDVAAAELAEEQLARASAAERMRLARDIHDSVTGDLAGLLLLTRELRDRLEHADVTEEDRELVRTVAEALAETHRRTRVTLVELRESAAEPAEAARGVVERWSLRTEIEVDLQIDQGISRLEPERWTQLQAILLELLENVRKHAEASRVRVELSGCGRGSVELVVADDGRGMPAELLRGDGTEVAEVMAHRGHFGLSSVLSRVAECGGHASWERATGGGTVARVTLGRVEPQPVISEGAYAHPDS</sequence>
<keyword evidence="3" id="KW-0597">Phosphoprotein</keyword>
<evidence type="ECO:0000256" key="3">
    <source>
        <dbReference type="ARBA" id="ARBA00022553"/>
    </source>
</evidence>
<feature type="transmembrane region" description="Helical" evidence="9">
    <location>
        <begin position="101"/>
        <end position="131"/>
    </location>
</feature>
<feature type="transmembrane region" description="Helical" evidence="9">
    <location>
        <begin position="20"/>
        <end position="41"/>
    </location>
</feature>
<keyword evidence="5" id="KW-0547">Nucleotide-binding</keyword>
<feature type="transmembrane region" description="Helical" evidence="9">
    <location>
        <begin position="143"/>
        <end position="163"/>
    </location>
</feature>
<dbReference type="GO" id="GO:0046983">
    <property type="term" value="F:protein dimerization activity"/>
    <property type="evidence" value="ECO:0007669"/>
    <property type="project" value="InterPro"/>
</dbReference>
<organism evidence="11 12">
    <name type="scientific">Bogoriella caseilytica</name>
    <dbReference type="NCBI Taxonomy" id="56055"/>
    <lineage>
        <taxon>Bacteria</taxon>
        <taxon>Bacillati</taxon>
        <taxon>Actinomycetota</taxon>
        <taxon>Actinomycetes</taxon>
        <taxon>Micrococcales</taxon>
        <taxon>Bogoriellaceae</taxon>
        <taxon>Bogoriella</taxon>
    </lineage>
</organism>
<dbReference type="InterPro" id="IPR050482">
    <property type="entry name" value="Sensor_HK_TwoCompSys"/>
</dbReference>
<dbReference type="GO" id="GO:0000155">
    <property type="term" value="F:phosphorelay sensor kinase activity"/>
    <property type="evidence" value="ECO:0007669"/>
    <property type="project" value="InterPro"/>
</dbReference>
<evidence type="ECO:0000256" key="7">
    <source>
        <dbReference type="ARBA" id="ARBA00022840"/>
    </source>
</evidence>
<dbReference type="AlphaFoldDB" id="A0A3N2BBP9"/>
<dbReference type="RefSeq" id="WP_148058867.1">
    <property type="nucleotide sequence ID" value="NZ_RKHK01000001.1"/>
</dbReference>
<gene>
    <name evidence="11" type="ORF">EDD31_1023</name>
</gene>
<evidence type="ECO:0000256" key="6">
    <source>
        <dbReference type="ARBA" id="ARBA00022777"/>
    </source>
</evidence>
<keyword evidence="12" id="KW-1185">Reference proteome</keyword>
<dbReference type="Proteomes" id="UP000280668">
    <property type="component" value="Unassembled WGS sequence"/>
</dbReference>
<comment type="caution">
    <text evidence="11">The sequence shown here is derived from an EMBL/GenBank/DDBJ whole genome shotgun (WGS) entry which is preliminary data.</text>
</comment>
<evidence type="ECO:0000256" key="5">
    <source>
        <dbReference type="ARBA" id="ARBA00022741"/>
    </source>
</evidence>
<dbReference type="SUPFAM" id="SSF55874">
    <property type="entry name" value="ATPase domain of HSP90 chaperone/DNA topoisomerase II/histidine kinase"/>
    <property type="match status" value="1"/>
</dbReference>
<dbReference type="Pfam" id="PF02518">
    <property type="entry name" value="HATPase_c"/>
    <property type="match status" value="1"/>
</dbReference>
<evidence type="ECO:0000256" key="8">
    <source>
        <dbReference type="ARBA" id="ARBA00023012"/>
    </source>
</evidence>
<keyword evidence="4" id="KW-0808">Transferase</keyword>
<proteinExistence type="predicted"/>
<protein>
    <recommendedName>
        <fullName evidence="2">histidine kinase</fullName>
        <ecNumber evidence="2">2.7.13.3</ecNumber>
    </recommendedName>
</protein>
<evidence type="ECO:0000256" key="4">
    <source>
        <dbReference type="ARBA" id="ARBA00022679"/>
    </source>
</evidence>
<dbReference type="InterPro" id="IPR036890">
    <property type="entry name" value="HATPase_C_sf"/>
</dbReference>
<reference evidence="11 12" key="1">
    <citation type="submission" date="2018-11" db="EMBL/GenBank/DDBJ databases">
        <title>Sequencing the genomes of 1000 actinobacteria strains.</title>
        <authorList>
            <person name="Klenk H.-P."/>
        </authorList>
    </citation>
    <scope>NUCLEOTIDE SEQUENCE [LARGE SCALE GENOMIC DNA]</scope>
    <source>
        <strain evidence="11 12">DSM 11294</strain>
    </source>
</reference>
<evidence type="ECO:0000259" key="10">
    <source>
        <dbReference type="SMART" id="SM00387"/>
    </source>
</evidence>
<dbReference type="InterPro" id="IPR003594">
    <property type="entry name" value="HATPase_dom"/>
</dbReference>
<dbReference type="GO" id="GO:0016020">
    <property type="term" value="C:membrane"/>
    <property type="evidence" value="ECO:0007669"/>
    <property type="project" value="InterPro"/>
</dbReference>
<evidence type="ECO:0000256" key="2">
    <source>
        <dbReference type="ARBA" id="ARBA00012438"/>
    </source>
</evidence>
<dbReference type="InterPro" id="IPR011712">
    <property type="entry name" value="Sig_transdc_His_kin_sub3_dim/P"/>
</dbReference>
<evidence type="ECO:0000256" key="1">
    <source>
        <dbReference type="ARBA" id="ARBA00000085"/>
    </source>
</evidence>
<keyword evidence="8" id="KW-0902">Two-component regulatory system</keyword>
<feature type="transmembrane region" description="Helical" evidence="9">
    <location>
        <begin position="47"/>
        <end position="66"/>
    </location>
</feature>